<dbReference type="CDD" id="cd11059">
    <property type="entry name" value="CYP_fungal"/>
    <property type="match status" value="1"/>
</dbReference>
<dbReference type="VEuPathDB" id="FungiDB:C8Q69DRAFT_478041"/>
<keyword evidence="7 8" id="KW-0503">Monooxygenase</keyword>
<gene>
    <name evidence="8" type="ORF">C8Q69DRAFT_478041</name>
</gene>
<name>A0A443HLJ3_BYSSP</name>
<dbReference type="PRINTS" id="PR00385">
    <property type="entry name" value="P450"/>
</dbReference>
<dbReference type="PANTHER" id="PTHR24305">
    <property type="entry name" value="CYTOCHROME P450"/>
    <property type="match status" value="1"/>
</dbReference>
<dbReference type="GO" id="GO:0016705">
    <property type="term" value="F:oxidoreductase activity, acting on paired donors, with incorporation or reduction of molecular oxygen"/>
    <property type="evidence" value="ECO:0007669"/>
    <property type="project" value="InterPro"/>
</dbReference>
<dbReference type="AlphaFoldDB" id="A0A443HLJ3"/>
<keyword evidence="3 6" id="KW-0479">Metal-binding</keyword>
<protein>
    <submittedName>
        <fullName evidence="8">Putative cytochrome P450 monooxygenase</fullName>
    </submittedName>
</protein>
<feature type="binding site" description="axial binding residue" evidence="6">
    <location>
        <position position="447"/>
    </location>
    <ligand>
        <name>heme</name>
        <dbReference type="ChEBI" id="CHEBI:30413"/>
    </ligand>
    <ligandPart>
        <name>Fe</name>
        <dbReference type="ChEBI" id="CHEBI:18248"/>
    </ligandPart>
</feature>
<keyword evidence="9" id="KW-1185">Reference proteome</keyword>
<dbReference type="GeneID" id="39600630"/>
<comment type="caution">
    <text evidence="8">The sequence shown here is derived from an EMBL/GenBank/DDBJ whole genome shotgun (WGS) entry which is preliminary data.</text>
</comment>
<dbReference type="PROSITE" id="PS00086">
    <property type="entry name" value="CYTOCHROME_P450"/>
    <property type="match status" value="1"/>
</dbReference>
<dbReference type="SUPFAM" id="SSF48264">
    <property type="entry name" value="Cytochrome P450"/>
    <property type="match status" value="1"/>
</dbReference>
<dbReference type="GO" id="GO:0020037">
    <property type="term" value="F:heme binding"/>
    <property type="evidence" value="ECO:0007669"/>
    <property type="project" value="InterPro"/>
</dbReference>
<keyword evidence="6 7" id="KW-0349">Heme</keyword>
<keyword evidence="5 6" id="KW-0408">Iron</keyword>
<organism evidence="8 9">
    <name type="scientific">Byssochlamys spectabilis</name>
    <name type="common">Paecilomyces variotii</name>
    <dbReference type="NCBI Taxonomy" id="264951"/>
    <lineage>
        <taxon>Eukaryota</taxon>
        <taxon>Fungi</taxon>
        <taxon>Dikarya</taxon>
        <taxon>Ascomycota</taxon>
        <taxon>Pezizomycotina</taxon>
        <taxon>Eurotiomycetes</taxon>
        <taxon>Eurotiomycetidae</taxon>
        <taxon>Eurotiales</taxon>
        <taxon>Thermoascaceae</taxon>
        <taxon>Paecilomyces</taxon>
    </lineage>
</organism>
<evidence type="ECO:0000256" key="2">
    <source>
        <dbReference type="ARBA" id="ARBA00010617"/>
    </source>
</evidence>
<proteinExistence type="inferred from homology"/>
<comment type="similarity">
    <text evidence="2 7">Belongs to the cytochrome P450 family.</text>
</comment>
<sequence>MFAVGVLATILFFLQFLLKYVIYPVYISPLAKIPNAHFTAPVLPIWIWWKRRCGTEIRTIHALHQRHGTIVRLGPNELSVNSVRGLKIIYKGAFDKDRWYRDVLKHFGMENLVSMMEYTPHSLRRNILANVYSKSYLQSSRDFRITSSSIVLDKLLPALEELAQSKTPVNVLSLMQAASMDFMSGYLFGAANGTDFIRHEEYRNHWLGVYSIFKRQDPRDRLWTEIERFCFSLCEKTGAWLHAENGERENPIHGIETDPVVYKRLSEGLQSMDLGFTPMRQVIASEMLSHLLASVEKSGVTLTYLIWQMSRDRSLQARLRQELLGLLPALSYPSQPLGSKDDDSSRLPPTRDINALPLLNAIVQETLRLHCAVPGLQRRVTPSTIDTTLEGYEGIPGGVKVSSSAYILHRNPDAFPDPERWLPERWLEPTEDMRRFFWAFSNGERMCLGKDFALQEIKLVVAAIYTNYTTTIVDDEGIEQEDSNLGSPRSNKLIIEVRPA</sequence>
<dbReference type="InterPro" id="IPR050121">
    <property type="entry name" value="Cytochrome_P450_monoxygenase"/>
</dbReference>
<dbReference type="InterPro" id="IPR001128">
    <property type="entry name" value="Cyt_P450"/>
</dbReference>
<evidence type="ECO:0000256" key="7">
    <source>
        <dbReference type="RuleBase" id="RU000461"/>
    </source>
</evidence>
<evidence type="ECO:0000256" key="5">
    <source>
        <dbReference type="ARBA" id="ARBA00023004"/>
    </source>
</evidence>
<dbReference type="InterPro" id="IPR036396">
    <property type="entry name" value="Cyt_P450_sf"/>
</dbReference>
<evidence type="ECO:0000256" key="6">
    <source>
        <dbReference type="PIRSR" id="PIRSR602401-1"/>
    </source>
</evidence>
<evidence type="ECO:0000313" key="8">
    <source>
        <dbReference type="EMBL" id="RWQ92666.1"/>
    </source>
</evidence>
<dbReference type="Pfam" id="PF00067">
    <property type="entry name" value="p450"/>
    <property type="match status" value="1"/>
</dbReference>
<evidence type="ECO:0000256" key="3">
    <source>
        <dbReference type="ARBA" id="ARBA00022723"/>
    </source>
</evidence>
<dbReference type="InterPro" id="IPR002401">
    <property type="entry name" value="Cyt_P450_E_grp-I"/>
</dbReference>
<dbReference type="GO" id="GO:0004497">
    <property type="term" value="F:monooxygenase activity"/>
    <property type="evidence" value="ECO:0007669"/>
    <property type="project" value="UniProtKB-KW"/>
</dbReference>
<evidence type="ECO:0000256" key="1">
    <source>
        <dbReference type="ARBA" id="ARBA00001971"/>
    </source>
</evidence>
<accession>A0A443HLJ3</accession>
<keyword evidence="4 7" id="KW-0560">Oxidoreductase</keyword>
<dbReference type="RefSeq" id="XP_028482311.1">
    <property type="nucleotide sequence ID" value="XM_028631353.1"/>
</dbReference>
<evidence type="ECO:0000313" key="9">
    <source>
        <dbReference type="Proteomes" id="UP000283841"/>
    </source>
</evidence>
<dbReference type="PRINTS" id="PR00463">
    <property type="entry name" value="EP450I"/>
</dbReference>
<dbReference type="GO" id="GO:0005506">
    <property type="term" value="F:iron ion binding"/>
    <property type="evidence" value="ECO:0007669"/>
    <property type="project" value="InterPro"/>
</dbReference>
<reference evidence="8 9" key="1">
    <citation type="journal article" date="2018" name="Front. Microbiol.">
        <title>Genomic and genetic insights into a cosmopolitan fungus, Paecilomyces variotii (Eurotiales).</title>
        <authorList>
            <person name="Urquhart A.S."/>
            <person name="Mondo S.J."/>
            <person name="Makela M.R."/>
            <person name="Hane J.K."/>
            <person name="Wiebenga A."/>
            <person name="He G."/>
            <person name="Mihaltcheva S."/>
            <person name="Pangilinan J."/>
            <person name="Lipzen A."/>
            <person name="Barry K."/>
            <person name="de Vries R.P."/>
            <person name="Grigoriev I.V."/>
            <person name="Idnurm A."/>
        </authorList>
    </citation>
    <scope>NUCLEOTIDE SEQUENCE [LARGE SCALE GENOMIC DNA]</scope>
    <source>
        <strain evidence="8 9">CBS 101075</strain>
    </source>
</reference>
<dbReference type="EMBL" id="RCNU01000012">
    <property type="protein sequence ID" value="RWQ92666.1"/>
    <property type="molecule type" value="Genomic_DNA"/>
</dbReference>
<comment type="cofactor">
    <cofactor evidence="1 6">
        <name>heme</name>
        <dbReference type="ChEBI" id="CHEBI:30413"/>
    </cofactor>
</comment>
<dbReference type="Gene3D" id="1.10.630.10">
    <property type="entry name" value="Cytochrome P450"/>
    <property type="match status" value="1"/>
</dbReference>
<dbReference type="STRING" id="264951.A0A443HLJ3"/>
<dbReference type="Proteomes" id="UP000283841">
    <property type="component" value="Unassembled WGS sequence"/>
</dbReference>
<dbReference type="InterPro" id="IPR017972">
    <property type="entry name" value="Cyt_P450_CS"/>
</dbReference>
<dbReference type="PANTHER" id="PTHR24305:SF166">
    <property type="entry name" value="CYTOCHROME P450 12A4, MITOCHONDRIAL-RELATED"/>
    <property type="match status" value="1"/>
</dbReference>
<evidence type="ECO:0000256" key="4">
    <source>
        <dbReference type="ARBA" id="ARBA00023002"/>
    </source>
</evidence>